<accession>K9X6B4</accession>
<organism evidence="1 2">
    <name type="scientific">Cylindrospermum stagnale PCC 7417</name>
    <dbReference type="NCBI Taxonomy" id="56107"/>
    <lineage>
        <taxon>Bacteria</taxon>
        <taxon>Bacillati</taxon>
        <taxon>Cyanobacteriota</taxon>
        <taxon>Cyanophyceae</taxon>
        <taxon>Nostocales</taxon>
        <taxon>Nostocaceae</taxon>
        <taxon>Cylindrospermum</taxon>
    </lineage>
</organism>
<dbReference type="EMBL" id="CP003642">
    <property type="protein sequence ID" value="AFZ27601.1"/>
    <property type="molecule type" value="Genomic_DNA"/>
</dbReference>
<dbReference type="PANTHER" id="PTHR39638">
    <property type="entry name" value="YCF35"/>
    <property type="match status" value="1"/>
</dbReference>
<dbReference type="PANTHER" id="PTHR39638:SF2">
    <property type="entry name" value="YCF35"/>
    <property type="match status" value="1"/>
</dbReference>
<dbReference type="KEGG" id="csg:Cylst_5597"/>
<dbReference type="InterPro" id="IPR009666">
    <property type="entry name" value="Uncharacterised_Ycf35"/>
</dbReference>
<dbReference type="Proteomes" id="UP000010475">
    <property type="component" value="Chromosome"/>
</dbReference>
<dbReference type="AlphaFoldDB" id="K9X6B4"/>
<gene>
    <name evidence="1" type="ORF">Cylst_5597</name>
</gene>
<keyword evidence="2" id="KW-1185">Reference proteome</keyword>
<evidence type="ECO:0000313" key="2">
    <source>
        <dbReference type="Proteomes" id="UP000010475"/>
    </source>
</evidence>
<evidence type="ECO:0000313" key="1">
    <source>
        <dbReference type="EMBL" id="AFZ27601.1"/>
    </source>
</evidence>
<dbReference type="HOGENOM" id="CLU_637302_0_0_3"/>
<dbReference type="STRING" id="56107.Cylst_5597"/>
<protein>
    <submittedName>
        <fullName evidence="1">Uncharacterized protein</fullName>
    </submittedName>
</protein>
<reference evidence="1 2" key="1">
    <citation type="submission" date="2012-06" db="EMBL/GenBank/DDBJ databases">
        <title>Finished chromosome of genome of Cylindrospermum stagnale PCC 7417.</title>
        <authorList>
            <consortium name="US DOE Joint Genome Institute"/>
            <person name="Gugger M."/>
            <person name="Coursin T."/>
            <person name="Rippka R."/>
            <person name="Tandeau De Marsac N."/>
            <person name="Huntemann M."/>
            <person name="Wei C.-L."/>
            <person name="Han J."/>
            <person name="Detter J.C."/>
            <person name="Han C."/>
            <person name="Tapia R."/>
            <person name="Chen A."/>
            <person name="Kyrpides N."/>
            <person name="Mavromatis K."/>
            <person name="Markowitz V."/>
            <person name="Szeto E."/>
            <person name="Ivanova N."/>
            <person name="Pagani I."/>
            <person name="Pati A."/>
            <person name="Goodwin L."/>
            <person name="Nordberg H.P."/>
            <person name="Cantor M.N."/>
            <person name="Hua S.X."/>
            <person name="Woyke T."/>
            <person name="Kerfeld C.A."/>
        </authorList>
    </citation>
    <scope>NUCLEOTIDE SEQUENCE [LARGE SCALE GENOMIC DNA]</scope>
    <source>
        <strain evidence="1 2">PCC 7417</strain>
    </source>
</reference>
<dbReference type="Pfam" id="PF06868">
    <property type="entry name" value="DUF1257"/>
    <property type="match status" value="1"/>
</dbReference>
<dbReference type="eggNOG" id="COG0745">
    <property type="taxonomic scope" value="Bacteria"/>
</dbReference>
<name>K9X6B4_9NOST</name>
<sequence>MKPEVATRRIEAFEQRFGETHLYFAYQAAFPLALTPDLLYRLWANFQRDIHGADLKIPWLAVADLLLSSLCDEVGHELYEMDTAVRNALLKQLKENPRFGEKRIHELSDFLLNSIQQQIESHDPDIRNFAQVQRWTALAYTKPSEAARELASVLAGLKLEEKAEWVRMASVIETFAEPLAGFEPLLVYARVIASFVRGKQESAIEEITQLLGEKGSELQISGVQLSIPKQILDETISQQILEKFNLDKYKTSTLKASDWGLARVDSARTTRGWNKYELFWLEKALVSKSTLTRFWRGLPIRQENFISICESVGIEHWQDITEPRQPGHFSTLRTKITDIEILKTSLRDLGIAVKTEADVRGWNGQRVKADVVAVLEGEYDMGWSKNSDGSFDLIGDLWGIAQKHNQMELINAINQKYAMNKSLLEIKRRS</sequence>
<dbReference type="PATRIC" id="fig|56107.3.peg.6161"/>
<dbReference type="eggNOG" id="COG3903">
    <property type="taxonomic scope" value="Bacteria"/>
</dbReference>
<proteinExistence type="predicted"/>